<feature type="domain" description="C2H2-type" evidence="9">
    <location>
        <begin position="206"/>
        <end position="233"/>
    </location>
</feature>
<feature type="domain" description="C2H2-type" evidence="9">
    <location>
        <begin position="1005"/>
        <end position="1032"/>
    </location>
</feature>
<reference evidence="11" key="1">
    <citation type="submission" date="2025-08" db="UniProtKB">
        <authorList>
            <consortium name="RefSeq"/>
        </authorList>
    </citation>
    <scope>IDENTIFICATION</scope>
</reference>
<comment type="subcellular location">
    <subcellularLocation>
        <location evidence="1">Nucleus</location>
    </subcellularLocation>
</comment>
<dbReference type="PROSITE" id="PS00028">
    <property type="entry name" value="ZINC_FINGER_C2H2_1"/>
    <property type="match status" value="32"/>
</dbReference>
<keyword evidence="2" id="KW-0479">Metal-binding</keyword>
<dbReference type="PROSITE" id="PS50157">
    <property type="entry name" value="ZINC_FINGER_C2H2_2"/>
    <property type="match status" value="33"/>
</dbReference>
<feature type="domain" description="C2H2-type" evidence="9">
    <location>
        <begin position="1893"/>
        <end position="1920"/>
    </location>
</feature>
<protein>
    <submittedName>
        <fullName evidence="11">Uncharacterized protein LOC101860255</fullName>
    </submittedName>
</protein>
<feature type="domain" description="C2H2-type" evidence="9">
    <location>
        <begin position="893"/>
        <end position="920"/>
    </location>
</feature>
<proteinExistence type="predicted"/>
<feature type="compositionally biased region" description="Acidic residues" evidence="8">
    <location>
        <begin position="1638"/>
        <end position="1647"/>
    </location>
</feature>
<feature type="domain" description="C2H2-type" evidence="9">
    <location>
        <begin position="864"/>
        <end position="892"/>
    </location>
</feature>
<evidence type="ECO:0000313" key="11">
    <source>
        <dbReference type="RefSeq" id="XP_035826305.1"/>
    </source>
</evidence>
<feature type="compositionally biased region" description="Basic residues" evidence="8">
    <location>
        <begin position="70"/>
        <end position="79"/>
    </location>
</feature>
<feature type="domain" description="C2H2-type" evidence="9">
    <location>
        <begin position="1780"/>
        <end position="1808"/>
    </location>
</feature>
<feature type="domain" description="C2H2-type" evidence="9">
    <location>
        <begin position="1955"/>
        <end position="1982"/>
    </location>
</feature>
<accession>A0ABM1VV63</accession>
<keyword evidence="4 7" id="KW-0863">Zinc-finger</keyword>
<feature type="domain" description="C2H2-type" evidence="9">
    <location>
        <begin position="266"/>
        <end position="293"/>
    </location>
</feature>
<keyword evidence="3" id="KW-0677">Repeat</keyword>
<evidence type="ECO:0000256" key="4">
    <source>
        <dbReference type="ARBA" id="ARBA00022771"/>
    </source>
</evidence>
<organism evidence="10 11">
    <name type="scientific">Aplysia californica</name>
    <name type="common">California sea hare</name>
    <dbReference type="NCBI Taxonomy" id="6500"/>
    <lineage>
        <taxon>Eukaryota</taxon>
        <taxon>Metazoa</taxon>
        <taxon>Spiralia</taxon>
        <taxon>Lophotrochozoa</taxon>
        <taxon>Mollusca</taxon>
        <taxon>Gastropoda</taxon>
        <taxon>Heterobranchia</taxon>
        <taxon>Euthyneura</taxon>
        <taxon>Tectipleura</taxon>
        <taxon>Aplysiida</taxon>
        <taxon>Aplysioidea</taxon>
        <taxon>Aplysiidae</taxon>
        <taxon>Aplysia</taxon>
    </lineage>
</organism>
<feature type="region of interest" description="Disordered" evidence="8">
    <location>
        <begin position="1"/>
        <end position="33"/>
    </location>
</feature>
<feature type="domain" description="C2H2-type" evidence="9">
    <location>
        <begin position="669"/>
        <end position="697"/>
    </location>
</feature>
<feature type="domain" description="C2H2-type" evidence="9">
    <location>
        <begin position="838"/>
        <end position="865"/>
    </location>
</feature>
<feature type="domain" description="C2H2-type" evidence="9">
    <location>
        <begin position="178"/>
        <end position="205"/>
    </location>
</feature>
<feature type="domain" description="C2H2-type" evidence="9">
    <location>
        <begin position="1724"/>
        <end position="1751"/>
    </location>
</feature>
<keyword evidence="6" id="KW-0539">Nucleus</keyword>
<evidence type="ECO:0000256" key="1">
    <source>
        <dbReference type="ARBA" id="ARBA00004123"/>
    </source>
</evidence>
<dbReference type="InterPro" id="IPR013087">
    <property type="entry name" value="Znf_C2H2_type"/>
</dbReference>
<name>A0ABM1VV63_APLCA</name>
<feature type="compositionally biased region" description="Acidic residues" evidence="8">
    <location>
        <begin position="364"/>
        <end position="390"/>
    </location>
</feature>
<dbReference type="PANTHER" id="PTHR16515:SF49">
    <property type="entry name" value="GASTRULA ZINC FINGER PROTEIN XLCGF49.1-LIKE-RELATED"/>
    <property type="match status" value="1"/>
</dbReference>
<keyword evidence="5" id="KW-0862">Zinc</keyword>
<evidence type="ECO:0000313" key="10">
    <source>
        <dbReference type="Proteomes" id="UP000694888"/>
    </source>
</evidence>
<evidence type="ECO:0000256" key="3">
    <source>
        <dbReference type="ARBA" id="ARBA00022737"/>
    </source>
</evidence>
<feature type="domain" description="C2H2-type" evidence="9">
    <location>
        <begin position="1837"/>
        <end position="1864"/>
    </location>
</feature>
<feature type="domain" description="C2H2-type" evidence="9">
    <location>
        <begin position="393"/>
        <end position="420"/>
    </location>
</feature>
<feature type="domain" description="C2H2-type" evidence="9">
    <location>
        <begin position="1921"/>
        <end position="1948"/>
    </location>
</feature>
<evidence type="ECO:0000256" key="5">
    <source>
        <dbReference type="ARBA" id="ARBA00022833"/>
    </source>
</evidence>
<feature type="domain" description="C2H2-type" evidence="9">
    <location>
        <begin position="236"/>
        <end position="264"/>
    </location>
</feature>
<dbReference type="Pfam" id="PF00096">
    <property type="entry name" value="zf-C2H2"/>
    <property type="match status" value="14"/>
</dbReference>
<dbReference type="GeneID" id="101860255"/>
<gene>
    <name evidence="11" type="primary">LOC101860255</name>
</gene>
<feature type="domain" description="C2H2-type" evidence="9">
    <location>
        <begin position="949"/>
        <end position="976"/>
    </location>
</feature>
<feature type="region of interest" description="Disordered" evidence="8">
    <location>
        <begin position="352"/>
        <end position="390"/>
    </location>
</feature>
<feature type="domain" description="C2H2-type" evidence="9">
    <location>
        <begin position="1533"/>
        <end position="1560"/>
    </location>
</feature>
<feature type="domain" description="C2H2-type" evidence="9">
    <location>
        <begin position="481"/>
        <end position="508"/>
    </location>
</feature>
<feature type="domain" description="C2H2-type" evidence="9">
    <location>
        <begin position="977"/>
        <end position="1004"/>
    </location>
</feature>
<evidence type="ECO:0000256" key="7">
    <source>
        <dbReference type="PROSITE-ProRule" id="PRU00042"/>
    </source>
</evidence>
<feature type="domain" description="C2H2-type" evidence="9">
    <location>
        <begin position="1983"/>
        <end position="2010"/>
    </location>
</feature>
<feature type="region of interest" description="Disordered" evidence="8">
    <location>
        <begin position="52"/>
        <end position="102"/>
    </location>
</feature>
<keyword evidence="10" id="KW-1185">Reference proteome</keyword>
<feature type="domain" description="C2H2-type" evidence="9">
    <location>
        <begin position="544"/>
        <end position="571"/>
    </location>
</feature>
<dbReference type="PANTHER" id="PTHR16515">
    <property type="entry name" value="PR DOMAIN ZINC FINGER PROTEIN"/>
    <property type="match status" value="1"/>
</dbReference>
<feature type="domain" description="C2H2-type" evidence="9">
    <location>
        <begin position="702"/>
        <end position="729"/>
    </location>
</feature>
<feature type="domain" description="C2H2-type" evidence="9">
    <location>
        <begin position="805"/>
        <end position="827"/>
    </location>
</feature>
<feature type="domain" description="C2H2-type" evidence="9">
    <location>
        <begin position="1752"/>
        <end position="1779"/>
    </location>
</feature>
<dbReference type="SMART" id="SM00355">
    <property type="entry name" value="ZnF_C2H2"/>
    <property type="match status" value="40"/>
</dbReference>
<dbReference type="InterPro" id="IPR036236">
    <property type="entry name" value="Znf_C2H2_sf"/>
</dbReference>
<feature type="domain" description="C2H2-type" evidence="9">
    <location>
        <begin position="764"/>
        <end position="791"/>
    </location>
</feature>
<dbReference type="InterPro" id="IPR050331">
    <property type="entry name" value="Zinc_finger"/>
</dbReference>
<feature type="domain" description="C2H2-type" evidence="9">
    <location>
        <begin position="1865"/>
        <end position="1892"/>
    </location>
</feature>
<dbReference type="Gene3D" id="3.30.160.60">
    <property type="entry name" value="Classic Zinc Finger"/>
    <property type="match status" value="27"/>
</dbReference>
<dbReference type="RefSeq" id="XP_035826305.1">
    <property type="nucleotide sequence ID" value="XM_035970412.1"/>
</dbReference>
<feature type="domain" description="C2H2-type" evidence="9">
    <location>
        <begin position="450"/>
        <end position="478"/>
    </location>
</feature>
<feature type="domain" description="C2H2-type" evidence="9">
    <location>
        <begin position="1033"/>
        <end position="1056"/>
    </location>
</feature>
<feature type="domain" description="C2H2-type" evidence="9">
    <location>
        <begin position="1561"/>
        <end position="1589"/>
    </location>
</feature>
<evidence type="ECO:0000256" key="6">
    <source>
        <dbReference type="ARBA" id="ARBA00023242"/>
    </source>
</evidence>
<dbReference type="Proteomes" id="UP000694888">
    <property type="component" value="Unplaced"/>
</dbReference>
<feature type="domain" description="C2H2-type" evidence="9">
    <location>
        <begin position="509"/>
        <end position="537"/>
    </location>
</feature>
<sequence length="2040" mass="230629">MEEEGAEIKMEEVCGESEQLLPPGSDTTGAFTFGDDLAPVEDILLKTQSVSVSLGSDGEEVEPTASLSGKGKKLRSKRKVQQDSKSRPRRKRMRLEVNGKSQASKALNCPSCSLEFADPESLHYHLKRQKCRKSVSEKESNSSGSLAPYGCAVCDKVFQSMDLLFRHSCQQNHRVHMFRCSICSAVFDSTSLLSDHVGQHNIPKAFQCGLCGSGFHENNLLLNHLKTCDKEQKSWYNCSVCSLQFSEVSDLGHHVKTIHPTKMKQYRCGICLKDFSNKVKFTAHVTSHKNEQEEAFQRRQTRSVSANVNVAVALKKKCKTSNGFSTLKTKEKQKKRAVTSLRVKLVKIPSDEENNDNIEGFSDTPEDDEELEKQAEEELEFDQPESVDTDQTFDCDECGVRLSSAKALRNHREFHPSNDNYSVDCDKCNTTFVSLNLLKAHLQEKGCEGYRCTQCPRSFALEALLLVHVARAHSDPSDEVLSCENCPKTFTSMLKFSRHAGTHAKNKPFLCKMCGHRYVHPDHLFVHLKKIHGIDKEKCLRKKVQCKVCNKEFADDQALTFHSKYHSEEEVQNAKGTQRMLEKVESPEAVSEIKDFVEVDNTKEYNVDDEYFDCDVCGDRLLDVKDFVKHRNDHFFNSKFTIQCHCCGETFANVADIKKHVKTKKCPGFKCSKCKRSFGLQTALLSHEAKEHAFEALESGVYKCHKCLKSFENRMAYIRHAATHADIKSFQCSLCCSWYTTVEYVQTHIRLSHKPEHDGMSANFECENCGVSFRSQEALDNHKKYHSTSAEDSMSNGKVQGRSYYSCNNCPKIFWRYNALVKHMKSHLKSLTKKKKSLMCSICKKTFRENYELQRHVGTHTRPYLCSSCGKSFSLPWSLKEHMKAYHSKENPYRCEFCNKNYSTSNSLRLHRRIHTGEKNFQCEFCEKVFVDLSYLKSHKKSHFPDKPFKCTICSYSSKHKSGLSRHMLSHKQEKNHFCPICHKAFTQRGHVKTHMKLHTKIKNHVCTVCGSAFARHDYLKIHMRTHTNEKPYSCPVCSRAFAMSSNMLSHIKKTHPDYNYQYKHLRVNYNKPPPGVLESSEATETVGGGGDVALMFPENSAVTDTGTIPQQQSSSMVPVTAAVEESIGQHPQLPSMEPLHDLTRHGNLDNLNRHPSVSRDIVRLPNISEDMMRQGAGGNAMARFSGLGNDLVRHGGDMVRHANNMAARHASEMTRPSPADMIRPVNIVGNDMQRLGGGEISRANTDMTRQGGFVAPGQEYMYVYPNFSQGPYMQDFLQPYHKKRVVTRYGLECMIFLISYVLKIVMNPYDSQKKLTMEGAMPGAASTSVPSFYMHSIPYTAPVFPAAPMAPNPYGFSLDGSSYPHQTVHCSPLNVPKMNSGNTLADIRHLNMTVAKPSPAPPIDPASIASNCVSAGNILPSHVEMGRTSLDDVLNTASGFSNDGPLAASLLAGKCAYSESQSSGVIAGSRFNHQVQPESQGLQPRAGLVSYGGDECLKVEKEDNIECRVTSPPSPVQVVSEKNSRTVNADIYKCGICGESFCNNDHLCSHLASHTSSMPYQCGLCGIAFFEGSLLTKHVQEFHSPKDPYQCGICSATFSANTDYCEHMKACSDIYNGSAKEKVEKLMIKNLSTTDFAADDDPGDSSEPEREHYDESGNYSKSIVDELGGQREASSTILVGASGEFSMRKKRTKIVMEDVDLSSVCTVIVEPSSAGGERKKHVYKCKFCDKLCKDRGQIVSHVRVHTKVRPYECSVCFMKFKQYGHLRDHMMRHTKERPYVCDRCAKSFPRSSHLSEHIRLRHTEDRLYHCPECSETFQKRKDFSKHKRSHGRKPKYQCNICSKKFFNVTDYERHCRSHTKEKQFECEVCHMTFGLLANAKKHMKVHSQHKPHKCPVCGKAFHFSNDLKRHEATHLKKKPFPCSDCYKSFKTEALLKAHSKIHVKEDANNTERPFQCKTCKKCFKLKWDLARHEKTHLKKKPFPCPDCYKSFGSEAMLKKHSRMHVGVNVKVGNEDENFHCKNNFEEDEVSDDGKEEESS</sequence>
<dbReference type="Pfam" id="PF13912">
    <property type="entry name" value="zf-C2H2_6"/>
    <property type="match status" value="4"/>
</dbReference>
<evidence type="ECO:0000256" key="8">
    <source>
        <dbReference type="SAM" id="MobiDB-lite"/>
    </source>
</evidence>
<feature type="compositionally biased region" description="Basic and acidic residues" evidence="8">
    <location>
        <begin position="1"/>
        <end position="12"/>
    </location>
</feature>
<dbReference type="SUPFAM" id="SSF57667">
    <property type="entry name" value="beta-beta-alpha zinc fingers"/>
    <property type="match status" value="17"/>
</dbReference>
<feature type="domain" description="C2H2-type" evidence="9">
    <location>
        <begin position="1809"/>
        <end position="1836"/>
    </location>
</feature>
<feature type="region of interest" description="Disordered" evidence="8">
    <location>
        <begin position="1636"/>
        <end position="1659"/>
    </location>
</feature>
<evidence type="ECO:0000259" key="9">
    <source>
        <dbReference type="PROSITE" id="PS50157"/>
    </source>
</evidence>
<evidence type="ECO:0000256" key="2">
    <source>
        <dbReference type="ARBA" id="ARBA00022723"/>
    </source>
</evidence>
<feature type="domain" description="C2H2-type" evidence="9">
    <location>
        <begin position="921"/>
        <end position="948"/>
    </location>
</feature>